<evidence type="ECO:0000256" key="2">
    <source>
        <dbReference type="ARBA" id="ARBA00008711"/>
    </source>
</evidence>
<dbReference type="OrthoDB" id="1907495at2759"/>
<dbReference type="Proteomes" id="UP000241890">
    <property type="component" value="Unassembled WGS sequence"/>
</dbReference>
<feature type="domain" description="Methylated-DNA-[protein]-cysteine S-methyltransferase DNA binding" evidence="13">
    <location>
        <begin position="245"/>
        <end position="329"/>
    </location>
</feature>
<evidence type="ECO:0000256" key="12">
    <source>
        <dbReference type="SAM" id="MobiDB-lite"/>
    </source>
</evidence>
<gene>
    <name evidence="14" type="ORF">FCC1311_021792</name>
</gene>
<dbReference type="Pfam" id="PF01035">
    <property type="entry name" value="DNA_binding_1"/>
    <property type="match status" value="1"/>
</dbReference>
<dbReference type="Gene3D" id="1.10.10.10">
    <property type="entry name" value="Winged helix-like DNA-binding domain superfamily/Winged helix DNA-binding domain"/>
    <property type="match status" value="1"/>
</dbReference>
<accession>A0A2R5G6K5</accession>
<dbReference type="InterPro" id="IPR036388">
    <property type="entry name" value="WH-like_DNA-bd_sf"/>
</dbReference>
<comment type="similarity">
    <text evidence="2">Belongs to the MGMT family.</text>
</comment>
<dbReference type="EMBL" id="BEYU01000017">
    <property type="protein sequence ID" value="GBG25959.1"/>
    <property type="molecule type" value="Genomic_DNA"/>
</dbReference>
<dbReference type="InterPro" id="IPR001497">
    <property type="entry name" value="MethylDNA_cys_MeTrfase_AS"/>
</dbReference>
<keyword evidence="7" id="KW-0227">DNA damage</keyword>
<dbReference type="PANTHER" id="PTHR10815">
    <property type="entry name" value="METHYLATED-DNA--PROTEIN-CYSTEINE METHYLTRANSFERASE"/>
    <property type="match status" value="1"/>
</dbReference>
<dbReference type="GO" id="GO:0003908">
    <property type="term" value="F:methylated-DNA-[protein]-cysteine S-methyltransferase activity"/>
    <property type="evidence" value="ECO:0007669"/>
    <property type="project" value="UniProtKB-EC"/>
</dbReference>
<evidence type="ECO:0000259" key="13">
    <source>
        <dbReference type="Pfam" id="PF01035"/>
    </source>
</evidence>
<dbReference type="PROSITE" id="PS00374">
    <property type="entry name" value="MGMT"/>
    <property type="match status" value="1"/>
</dbReference>
<keyword evidence="5 14" id="KW-0489">Methyltransferase</keyword>
<sequence length="362" mass="39910">MSRDRESSSGSRIRCSSPEHRLEEEEEEAIRTTSISGAYETHERLSHRVGYRAGIEQAGNAKRDVQANGELVLELEKLMAREEAIREKWQHELASPTVSAGAKGLTGTSDLCESLHKANDENEERHAKERTRPAEGSAHPSTSTNIGSREERTELSSRVAEEIMQGRRSFLKHRELVEAPLHGTGMSQHQIIESIADLIFEGSLQEVALERGVKLAEKKESSKPKSVKASWPTSVEKKRDKPTVFQQRVYDLISTIPAGKVSTYGEVARELGSSPRAVGNALRNNPFAPVVPCHRVVASTRALGGFSGQKGHGAPKLREKRAILEREGVVFEAPLQDDVACTVDPCALYFFPSPTALSTKRE</sequence>
<evidence type="ECO:0000256" key="6">
    <source>
        <dbReference type="ARBA" id="ARBA00022679"/>
    </source>
</evidence>
<comment type="catalytic activity">
    <reaction evidence="1">
        <text>a 4-O-methyl-thymidine in DNA + L-cysteinyl-[protein] = a thymidine in DNA + S-methyl-L-cysteinyl-[protein]</text>
        <dbReference type="Rhea" id="RHEA:53428"/>
        <dbReference type="Rhea" id="RHEA-COMP:10131"/>
        <dbReference type="Rhea" id="RHEA-COMP:10132"/>
        <dbReference type="Rhea" id="RHEA-COMP:13555"/>
        <dbReference type="Rhea" id="RHEA-COMP:13556"/>
        <dbReference type="ChEBI" id="CHEBI:29950"/>
        <dbReference type="ChEBI" id="CHEBI:82612"/>
        <dbReference type="ChEBI" id="CHEBI:137386"/>
        <dbReference type="ChEBI" id="CHEBI:137387"/>
        <dbReference type="EC" id="2.1.1.63"/>
    </reaction>
</comment>
<dbReference type="AlphaFoldDB" id="A0A2R5G6K5"/>
<feature type="region of interest" description="Disordered" evidence="12">
    <location>
        <begin position="118"/>
        <end position="156"/>
    </location>
</feature>
<evidence type="ECO:0000256" key="11">
    <source>
        <dbReference type="ARBA" id="ARBA00049348"/>
    </source>
</evidence>
<evidence type="ECO:0000256" key="10">
    <source>
        <dbReference type="ARBA" id="ARBA00031621"/>
    </source>
</evidence>
<dbReference type="EC" id="2.1.1.63" evidence="3"/>
<dbReference type="InterPro" id="IPR014048">
    <property type="entry name" value="MethylDNA_cys_MeTrfase_DNA-bd"/>
</dbReference>
<keyword evidence="15" id="KW-1185">Reference proteome</keyword>
<comment type="catalytic activity">
    <reaction evidence="11">
        <text>a 6-O-methyl-2'-deoxyguanosine in DNA + L-cysteinyl-[protein] = S-methyl-L-cysteinyl-[protein] + a 2'-deoxyguanosine in DNA</text>
        <dbReference type="Rhea" id="RHEA:24000"/>
        <dbReference type="Rhea" id="RHEA-COMP:10131"/>
        <dbReference type="Rhea" id="RHEA-COMP:10132"/>
        <dbReference type="Rhea" id="RHEA-COMP:11367"/>
        <dbReference type="Rhea" id="RHEA-COMP:11368"/>
        <dbReference type="ChEBI" id="CHEBI:29950"/>
        <dbReference type="ChEBI" id="CHEBI:82612"/>
        <dbReference type="ChEBI" id="CHEBI:85445"/>
        <dbReference type="ChEBI" id="CHEBI:85448"/>
        <dbReference type="EC" id="2.1.1.63"/>
    </reaction>
</comment>
<protein>
    <recommendedName>
        <fullName evidence="4">Methylated-DNA--protein-cysteine methyltransferase</fullName>
        <ecNumber evidence="3">2.1.1.63</ecNumber>
    </recommendedName>
    <alternativeName>
        <fullName evidence="9">6-O-methylguanine-DNA methyltransferase</fullName>
    </alternativeName>
    <alternativeName>
        <fullName evidence="10">O-6-methylguanine-DNA-alkyltransferase</fullName>
    </alternativeName>
</protein>
<comment type="caution">
    <text evidence="14">The sequence shown here is derived from an EMBL/GenBank/DDBJ whole genome shotgun (WGS) entry which is preliminary data.</text>
</comment>
<evidence type="ECO:0000313" key="15">
    <source>
        <dbReference type="Proteomes" id="UP000241890"/>
    </source>
</evidence>
<name>A0A2R5G6K5_9STRA</name>
<evidence type="ECO:0000313" key="14">
    <source>
        <dbReference type="EMBL" id="GBG25959.1"/>
    </source>
</evidence>
<evidence type="ECO:0000256" key="7">
    <source>
        <dbReference type="ARBA" id="ARBA00022763"/>
    </source>
</evidence>
<evidence type="ECO:0000256" key="8">
    <source>
        <dbReference type="ARBA" id="ARBA00023204"/>
    </source>
</evidence>
<dbReference type="GO" id="GO:0032259">
    <property type="term" value="P:methylation"/>
    <property type="evidence" value="ECO:0007669"/>
    <property type="project" value="UniProtKB-KW"/>
</dbReference>
<feature type="region of interest" description="Disordered" evidence="12">
    <location>
        <begin position="1"/>
        <end position="39"/>
    </location>
</feature>
<dbReference type="PANTHER" id="PTHR10815:SF13">
    <property type="entry name" value="METHYLATED-DNA--PROTEIN-CYSTEINE METHYLTRANSFERASE"/>
    <property type="match status" value="1"/>
</dbReference>
<organism evidence="14 15">
    <name type="scientific">Hondaea fermentalgiana</name>
    <dbReference type="NCBI Taxonomy" id="2315210"/>
    <lineage>
        <taxon>Eukaryota</taxon>
        <taxon>Sar</taxon>
        <taxon>Stramenopiles</taxon>
        <taxon>Bigyra</taxon>
        <taxon>Labyrinthulomycetes</taxon>
        <taxon>Thraustochytrida</taxon>
        <taxon>Thraustochytriidae</taxon>
        <taxon>Hondaea</taxon>
    </lineage>
</organism>
<evidence type="ECO:0000256" key="3">
    <source>
        <dbReference type="ARBA" id="ARBA00011918"/>
    </source>
</evidence>
<reference evidence="14 15" key="1">
    <citation type="submission" date="2017-12" db="EMBL/GenBank/DDBJ databases">
        <title>Sequencing, de novo assembly and annotation of complete genome of a new Thraustochytrid species, strain FCC1311.</title>
        <authorList>
            <person name="Sedici K."/>
            <person name="Godart F."/>
            <person name="Aiese Cigliano R."/>
            <person name="Sanseverino W."/>
            <person name="Barakat M."/>
            <person name="Ortet P."/>
            <person name="Marechal E."/>
            <person name="Cagnac O."/>
            <person name="Amato A."/>
        </authorList>
    </citation>
    <scope>NUCLEOTIDE SEQUENCE [LARGE SCALE GENOMIC DNA]</scope>
</reference>
<feature type="compositionally biased region" description="Basic and acidic residues" evidence="12">
    <location>
        <begin position="118"/>
        <end position="133"/>
    </location>
</feature>
<dbReference type="SUPFAM" id="SSF46767">
    <property type="entry name" value="Methylated DNA-protein cysteine methyltransferase, C-terminal domain"/>
    <property type="match status" value="1"/>
</dbReference>
<dbReference type="GO" id="GO:0006281">
    <property type="term" value="P:DNA repair"/>
    <property type="evidence" value="ECO:0007669"/>
    <property type="project" value="UniProtKB-KW"/>
</dbReference>
<dbReference type="CDD" id="cd06445">
    <property type="entry name" value="ATase"/>
    <property type="match status" value="1"/>
</dbReference>
<keyword evidence="6 14" id="KW-0808">Transferase</keyword>
<evidence type="ECO:0000256" key="5">
    <source>
        <dbReference type="ARBA" id="ARBA00022603"/>
    </source>
</evidence>
<evidence type="ECO:0000256" key="9">
    <source>
        <dbReference type="ARBA" id="ARBA00030795"/>
    </source>
</evidence>
<proteinExistence type="inferred from homology"/>
<dbReference type="InParanoid" id="A0A2R5G6K5"/>
<dbReference type="InterPro" id="IPR036217">
    <property type="entry name" value="MethylDNA_cys_MeTrfase_DNAb"/>
</dbReference>
<keyword evidence="8" id="KW-0234">DNA repair</keyword>
<evidence type="ECO:0000256" key="4">
    <source>
        <dbReference type="ARBA" id="ARBA00015377"/>
    </source>
</evidence>
<dbReference type="NCBIfam" id="TIGR00589">
    <property type="entry name" value="ogt"/>
    <property type="match status" value="1"/>
</dbReference>
<evidence type="ECO:0000256" key="1">
    <source>
        <dbReference type="ARBA" id="ARBA00001286"/>
    </source>
</evidence>